<evidence type="ECO:0000256" key="1">
    <source>
        <dbReference type="SAM" id="MobiDB-lite"/>
    </source>
</evidence>
<reference evidence="2 3" key="1">
    <citation type="submission" date="2020-08" db="EMBL/GenBank/DDBJ databases">
        <authorList>
            <person name="Seo M.-J."/>
        </authorList>
    </citation>
    <scope>NUCLEOTIDE SEQUENCE [LARGE SCALE GENOMIC DNA]</scope>
    <source>
        <strain evidence="2 3">MBLA0160</strain>
    </source>
</reference>
<evidence type="ECO:0000313" key="3">
    <source>
        <dbReference type="Proteomes" id="UP000546257"/>
    </source>
</evidence>
<dbReference type="Proteomes" id="UP000546257">
    <property type="component" value="Unassembled WGS sequence"/>
</dbReference>
<name>A0A7J9SMT7_9EURY</name>
<comment type="caution">
    <text evidence="2">The sequence shown here is derived from an EMBL/GenBank/DDBJ whole genome shotgun (WGS) entry which is preliminary data.</text>
</comment>
<feature type="region of interest" description="Disordered" evidence="1">
    <location>
        <begin position="1"/>
        <end position="48"/>
    </location>
</feature>
<dbReference type="EMBL" id="JACKXD010000008">
    <property type="protein sequence ID" value="MBB6647902.1"/>
    <property type="molecule type" value="Genomic_DNA"/>
</dbReference>
<evidence type="ECO:0000313" key="2">
    <source>
        <dbReference type="EMBL" id="MBB6647902.1"/>
    </source>
</evidence>
<keyword evidence="3" id="KW-1185">Reference proteome</keyword>
<accession>A0A7J9SMT7</accession>
<protein>
    <submittedName>
        <fullName evidence="2">Uncharacterized protein</fullName>
    </submittedName>
</protein>
<sequence>MLDPDVRAFAPRVTGPDGSVGHHFAAGTRPPEVRSRTHEARPAPKTDLGTELFTKLAVAIPMANECTYRTGAYAEQPSPRLGGLRE</sequence>
<organism evidence="2 3">
    <name type="scientific">Halobellus ruber</name>
    <dbReference type="NCBI Taxonomy" id="2761102"/>
    <lineage>
        <taxon>Archaea</taxon>
        <taxon>Methanobacteriati</taxon>
        <taxon>Methanobacteriota</taxon>
        <taxon>Stenosarchaea group</taxon>
        <taxon>Halobacteria</taxon>
        <taxon>Halobacteriales</taxon>
        <taxon>Haloferacaceae</taxon>
        <taxon>Halobellus</taxon>
    </lineage>
</organism>
<dbReference type="RefSeq" id="WP_185194274.1">
    <property type="nucleotide sequence ID" value="NZ_JACKXD010000008.1"/>
</dbReference>
<dbReference type="AlphaFoldDB" id="A0A7J9SMT7"/>
<proteinExistence type="predicted"/>
<feature type="compositionally biased region" description="Basic and acidic residues" evidence="1">
    <location>
        <begin position="31"/>
        <end position="44"/>
    </location>
</feature>
<gene>
    <name evidence="2" type="ORF">H5V44_16705</name>
</gene>